<name>A0A1T4K5J4_PORCN</name>
<gene>
    <name evidence="1" type="ORF">SAMN02745205_00595</name>
</gene>
<proteinExistence type="predicted"/>
<reference evidence="1 2" key="1">
    <citation type="submission" date="2017-02" db="EMBL/GenBank/DDBJ databases">
        <authorList>
            <person name="Peterson S.W."/>
        </authorList>
    </citation>
    <scope>NUCLEOTIDE SEQUENCE [LARGE SCALE GENOMIC DNA]</scope>
    <source>
        <strain evidence="1 2">ATCC 700135</strain>
    </source>
</reference>
<organism evidence="1 2">
    <name type="scientific">Porphyromonas cangingivalis</name>
    <dbReference type="NCBI Taxonomy" id="36874"/>
    <lineage>
        <taxon>Bacteria</taxon>
        <taxon>Pseudomonadati</taxon>
        <taxon>Bacteroidota</taxon>
        <taxon>Bacteroidia</taxon>
        <taxon>Bacteroidales</taxon>
        <taxon>Porphyromonadaceae</taxon>
        <taxon>Porphyromonas</taxon>
    </lineage>
</organism>
<sequence>MPFIDDILRYRSVAIVGLAKNTGKTVCLNYILRRLSTMDTPVAITSIGVDGEHTDRVTSTPKPQVTIYKGMTFVTSEVHYLQRQLVSEIVDVGRKYTSLGRLITANVIQQGKCLISGPAETMGVKALIDQLSARGIQTTLVDGALSRMSLASPAVTDGIVLATGAAFSANIPQLVRKTKYVKQLIELPRVRKEWLPTLSSLSSGIWAVDDEGSIHDLEIPSIFLIEKREKDIFRYGTRLFVTGAISDKLLNFLRQQRKQVELIVSDFTKVFATQEVYDAFVREGNRMLSLMHSNLIAVTVNPYSPAGFYLDSETLREQMSRELNVPVYDIMKITSP</sequence>
<accession>A0A1T4K5J4</accession>
<evidence type="ECO:0000313" key="1">
    <source>
        <dbReference type="EMBL" id="SJZ37699.1"/>
    </source>
</evidence>
<dbReference type="Proteomes" id="UP000189956">
    <property type="component" value="Unassembled WGS sequence"/>
</dbReference>
<dbReference type="AlphaFoldDB" id="A0A1T4K5J4"/>
<evidence type="ECO:0000313" key="2">
    <source>
        <dbReference type="Proteomes" id="UP000189956"/>
    </source>
</evidence>
<protein>
    <submittedName>
        <fullName evidence="1">Uncharacterized protein</fullName>
    </submittedName>
</protein>
<dbReference type="RefSeq" id="WP_234983416.1">
    <property type="nucleotide sequence ID" value="NZ_FUWL01000004.1"/>
</dbReference>
<dbReference type="EMBL" id="FUWL01000004">
    <property type="protein sequence ID" value="SJZ37699.1"/>
    <property type="molecule type" value="Genomic_DNA"/>
</dbReference>